<proteinExistence type="predicted"/>
<comment type="caution">
    <text evidence="4">The sequence shown here is derived from an EMBL/GenBank/DDBJ whole genome shotgun (WGS) entry which is preliminary data.</text>
</comment>
<dbReference type="GO" id="GO:0005829">
    <property type="term" value="C:cytosol"/>
    <property type="evidence" value="ECO:0007669"/>
    <property type="project" value="TreeGrafter"/>
</dbReference>
<dbReference type="GO" id="GO:0005198">
    <property type="term" value="F:structural molecule activity"/>
    <property type="evidence" value="ECO:0007669"/>
    <property type="project" value="TreeGrafter"/>
</dbReference>
<gene>
    <name evidence="4" type="ORF">CTI12_AA124650</name>
</gene>
<evidence type="ECO:0000256" key="1">
    <source>
        <dbReference type="ARBA" id="ARBA00022942"/>
    </source>
</evidence>
<reference evidence="4 5" key="1">
    <citation type="journal article" date="2018" name="Mol. Plant">
        <title>The genome of Artemisia annua provides insight into the evolution of Asteraceae family and artemisinin biosynthesis.</title>
        <authorList>
            <person name="Shen Q."/>
            <person name="Zhang L."/>
            <person name="Liao Z."/>
            <person name="Wang S."/>
            <person name="Yan T."/>
            <person name="Shi P."/>
            <person name="Liu M."/>
            <person name="Fu X."/>
            <person name="Pan Q."/>
            <person name="Wang Y."/>
            <person name="Lv Z."/>
            <person name="Lu X."/>
            <person name="Zhang F."/>
            <person name="Jiang W."/>
            <person name="Ma Y."/>
            <person name="Chen M."/>
            <person name="Hao X."/>
            <person name="Li L."/>
            <person name="Tang Y."/>
            <person name="Lv G."/>
            <person name="Zhou Y."/>
            <person name="Sun X."/>
            <person name="Brodelius P.E."/>
            <person name="Rose J.K.C."/>
            <person name="Tang K."/>
        </authorList>
    </citation>
    <scope>NUCLEOTIDE SEQUENCE [LARGE SCALE GENOMIC DNA]</scope>
    <source>
        <strain evidence="5">cv. Huhao1</strain>
        <tissue evidence="4">Leaf</tissue>
    </source>
</reference>
<dbReference type="EMBL" id="PKPP01000848">
    <property type="protein sequence ID" value="PWA88085.1"/>
    <property type="molecule type" value="Genomic_DNA"/>
</dbReference>
<dbReference type="Pfam" id="PF22037">
    <property type="entry name" value="PSD13_N"/>
    <property type="match status" value="1"/>
</dbReference>
<keyword evidence="1 4" id="KW-0647">Proteasome</keyword>
<dbReference type="GO" id="GO:0006511">
    <property type="term" value="P:ubiquitin-dependent protein catabolic process"/>
    <property type="evidence" value="ECO:0007669"/>
    <property type="project" value="TreeGrafter"/>
</dbReference>
<keyword evidence="2" id="KW-0472">Membrane</keyword>
<dbReference type="PANTHER" id="PTHR10539">
    <property type="entry name" value="26S PROTEASOME NON-ATPASE REGULATORY SUBUNIT 13"/>
    <property type="match status" value="1"/>
</dbReference>
<name>A0A2U1PQS4_ARTAN</name>
<feature type="domain" description="PSD13 N-terminal" evidence="3">
    <location>
        <begin position="191"/>
        <end position="239"/>
    </location>
</feature>
<accession>A0A2U1PQS4</accession>
<evidence type="ECO:0000259" key="3">
    <source>
        <dbReference type="Pfam" id="PF22037"/>
    </source>
</evidence>
<dbReference type="PANTHER" id="PTHR10539:SF0">
    <property type="entry name" value="26S PROTEASOME NON-ATPASE REGULATORY SUBUNIT 13"/>
    <property type="match status" value="1"/>
</dbReference>
<keyword evidence="5" id="KW-1185">Reference proteome</keyword>
<keyword evidence="2" id="KW-0812">Transmembrane</keyword>
<dbReference type="InterPro" id="IPR035298">
    <property type="entry name" value="PSMD13"/>
</dbReference>
<dbReference type="Proteomes" id="UP000245207">
    <property type="component" value="Unassembled WGS sequence"/>
</dbReference>
<evidence type="ECO:0000256" key="2">
    <source>
        <dbReference type="SAM" id="Phobius"/>
    </source>
</evidence>
<protein>
    <submittedName>
        <fullName evidence="4">26S proteasome non-ATPase regulatory subunit 13A</fullName>
    </submittedName>
</protein>
<dbReference type="GO" id="GO:0008541">
    <property type="term" value="C:proteasome regulatory particle, lid subcomplex"/>
    <property type="evidence" value="ECO:0007669"/>
    <property type="project" value="TreeGrafter"/>
</dbReference>
<feature type="transmembrane region" description="Helical" evidence="2">
    <location>
        <begin position="136"/>
        <end position="164"/>
    </location>
</feature>
<sequence length="243" mass="27584">MDQPQVERERGITIKAQTATIFYNYNSKESNTGLFTLYMKELFTSLGIYNIIDSIGSLTDSEAHTSHLNHASNIVSEWTCVKDIVLKLHDSFPILKQGEVNRKLLSLADDFDDVLSFTESRKGTIRNKAKKGKVQSLLSIFAILYLDVCLLHCGAVGVLTHFVVSVKANIPMYIDYPRVMSYSFRWSHTRKNFLLYLTYTSVESLSDSFKLDLAFDLFLSALLGENIYNFGELLAHPIIGFDR</sequence>
<keyword evidence="2" id="KW-1133">Transmembrane helix</keyword>
<evidence type="ECO:0000313" key="4">
    <source>
        <dbReference type="EMBL" id="PWA88085.1"/>
    </source>
</evidence>
<dbReference type="GO" id="GO:0005634">
    <property type="term" value="C:nucleus"/>
    <property type="evidence" value="ECO:0007669"/>
    <property type="project" value="TreeGrafter"/>
</dbReference>
<dbReference type="PROSITE" id="PS00301">
    <property type="entry name" value="G_TR_1"/>
    <property type="match status" value="1"/>
</dbReference>
<dbReference type="InterPro" id="IPR031157">
    <property type="entry name" value="G_TR_CS"/>
</dbReference>
<evidence type="ECO:0000313" key="5">
    <source>
        <dbReference type="Proteomes" id="UP000245207"/>
    </source>
</evidence>
<dbReference type="AlphaFoldDB" id="A0A2U1PQS4"/>
<dbReference type="InterPro" id="IPR054179">
    <property type="entry name" value="PSD13_N"/>
</dbReference>
<organism evidence="4 5">
    <name type="scientific">Artemisia annua</name>
    <name type="common">Sweet wormwood</name>
    <dbReference type="NCBI Taxonomy" id="35608"/>
    <lineage>
        <taxon>Eukaryota</taxon>
        <taxon>Viridiplantae</taxon>
        <taxon>Streptophyta</taxon>
        <taxon>Embryophyta</taxon>
        <taxon>Tracheophyta</taxon>
        <taxon>Spermatophyta</taxon>
        <taxon>Magnoliopsida</taxon>
        <taxon>eudicotyledons</taxon>
        <taxon>Gunneridae</taxon>
        <taxon>Pentapetalae</taxon>
        <taxon>asterids</taxon>
        <taxon>campanulids</taxon>
        <taxon>Asterales</taxon>
        <taxon>Asteraceae</taxon>
        <taxon>Asteroideae</taxon>
        <taxon>Anthemideae</taxon>
        <taxon>Artemisiinae</taxon>
        <taxon>Artemisia</taxon>
    </lineage>
</organism>